<dbReference type="Proteomes" id="UP000190064">
    <property type="component" value="Unassembled WGS sequence"/>
</dbReference>
<dbReference type="InterPro" id="IPR006837">
    <property type="entry name" value="Divergent_DAC"/>
</dbReference>
<dbReference type="STRING" id="966.BTA35_0209610"/>
<keyword evidence="4" id="KW-1185">Reference proteome</keyword>
<dbReference type="Gene3D" id="3.20.20.370">
    <property type="entry name" value="Glycoside hydrolase/deacetylase"/>
    <property type="match status" value="1"/>
</dbReference>
<evidence type="ECO:0000256" key="1">
    <source>
        <dbReference type="SAM" id="MobiDB-lite"/>
    </source>
</evidence>
<protein>
    <recommendedName>
        <fullName evidence="5">Divergent polysaccharide deacetylase family protein</fullName>
    </recommendedName>
</protein>
<dbReference type="SUPFAM" id="SSF88713">
    <property type="entry name" value="Glycoside hydrolase/deacetylase"/>
    <property type="match status" value="1"/>
</dbReference>
<reference evidence="3" key="1">
    <citation type="submission" date="2017-02" db="EMBL/GenBank/DDBJ databases">
        <title>Draft Genome Sequence of the Salt Water Bacterium Oceanospirillum linum ATCC 11336.</title>
        <authorList>
            <person name="Trachtenberg A.M."/>
            <person name="Carney J.G."/>
            <person name="Linnane J.D."/>
            <person name="Rheaume B.A."/>
            <person name="Pitts N.L."/>
            <person name="Mykles D.L."/>
            <person name="Maclea K.S."/>
        </authorList>
    </citation>
    <scope>NUCLEOTIDE SEQUENCE [LARGE SCALE GENOMIC DNA]</scope>
    <source>
        <strain evidence="3">ATCC 11336</strain>
    </source>
</reference>
<keyword evidence="2" id="KW-0472">Membrane</keyword>
<organism evidence="3 4">
    <name type="scientific">Oceanospirillum linum</name>
    <dbReference type="NCBI Taxonomy" id="966"/>
    <lineage>
        <taxon>Bacteria</taxon>
        <taxon>Pseudomonadati</taxon>
        <taxon>Pseudomonadota</taxon>
        <taxon>Gammaproteobacteria</taxon>
        <taxon>Oceanospirillales</taxon>
        <taxon>Oceanospirillaceae</taxon>
        <taxon>Oceanospirillum</taxon>
    </lineage>
</organism>
<dbReference type="AlphaFoldDB" id="A0A1T1HBJ8"/>
<accession>A0A1T1HBJ8</accession>
<feature type="compositionally biased region" description="Basic and acidic residues" evidence="1">
    <location>
        <begin position="330"/>
        <end position="339"/>
    </location>
</feature>
<dbReference type="RefSeq" id="WP_078319592.1">
    <property type="nucleotide sequence ID" value="NZ_FXTS01000003.1"/>
</dbReference>
<evidence type="ECO:0000313" key="4">
    <source>
        <dbReference type="Proteomes" id="UP000190064"/>
    </source>
</evidence>
<dbReference type="EMBL" id="MTSD02000003">
    <property type="protein sequence ID" value="OOV87234.1"/>
    <property type="molecule type" value="Genomic_DNA"/>
</dbReference>
<dbReference type="PANTHER" id="PTHR30105:SF2">
    <property type="entry name" value="DIVERGENT POLYSACCHARIDE DEACETYLASE SUPERFAMILY"/>
    <property type="match status" value="1"/>
</dbReference>
<gene>
    <name evidence="3" type="ORF">BTA35_0209610</name>
</gene>
<feature type="compositionally biased region" description="Basic and acidic residues" evidence="1">
    <location>
        <begin position="358"/>
        <end position="376"/>
    </location>
</feature>
<keyword evidence="2" id="KW-1133">Transmembrane helix</keyword>
<dbReference type="PANTHER" id="PTHR30105">
    <property type="entry name" value="UNCHARACTERIZED YIBQ-RELATED"/>
    <property type="match status" value="1"/>
</dbReference>
<feature type="region of interest" description="Disordered" evidence="1">
    <location>
        <begin position="322"/>
        <end position="376"/>
    </location>
</feature>
<dbReference type="InterPro" id="IPR011330">
    <property type="entry name" value="Glyco_hydro/deAcase_b/a-brl"/>
</dbReference>
<evidence type="ECO:0008006" key="5">
    <source>
        <dbReference type="Google" id="ProtNLM"/>
    </source>
</evidence>
<comment type="caution">
    <text evidence="3">The sequence shown here is derived from an EMBL/GenBank/DDBJ whole genome shotgun (WGS) entry which is preliminary data.</text>
</comment>
<evidence type="ECO:0000256" key="2">
    <source>
        <dbReference type="SAM" id="Phobius"/>
    </source>
</evidence>
<sequence>MTTIPQYHSDSQPPASTDIPGLNTLFILILALFLLGFGRSAQASSSPTITLVIDDIGYNLRNGLRAVNLPGAISYAVLPHTPYSQRLAKAAHKKGKTVMLHAPMTNVHQWEPGPGTLSPSMDRKTFDQALKKALADIPFAQGVNNHMGSELTQDSVRMQWLMEEISKRRLFFIDSRTTAKSVAAKTAKANGIPNMSRDVFLDHIRTPSAVNEAFDTLVRQAQRNGHATGIGHPHKVTLDMLESRIPELQAQGIRLVSVPDQLLAMGQTYERAQPAFITPEVTTPNRSPAFWRSEIQQLTRFKETDVTHPKIIRKEVVVRKKSPNLQPINRTEKRAEPSRENTPPLRDAGRDMLQQPVHHPDWLTPKDKQNWATTRD</sequence>
<dbReference type="GO" id="GO:0005975">
    <property type="term" value="P:carbohydrate metabolic process"/>
    <property type="evidence" value="ECO:0007669"/>
    <property type="project" value="InterPro"/>
</dbReference>
<proteinExistence type="predicted"/>
<keyword evidence="2" id="KW-0812">Transmembrane</keyword>
<dbReference type="CDD" id="cd10936">
    <property type="entry name" value="CE4_DAC2"/>
    <property type="match status" value="1"/>
</dbReference>
<feature type="transmembrane region" description="Helical" evidence="2">
    <location>
        <begin position="20"/>
        <end position="37"/>
    </location>
</feature>
<dbReference type="Pfam" id="PF04748">
    <property type="entry name" value="Polysacc_deac_2"/>
    <property type="match status" value="1"/>
</dbReference>
<evidence type="ECO:0000313" key="3">
    <source>
        <dbReference type="EMBL" id="OOV87234.1"/>
    </source>
</evidence>
<name>A0A1T1HBJ8_OCELI</name>